<evidence type="ECO:0000313" key="3">
    <source>
        <dbReference type="Proteomes" id="UP001595613"/>
    </source>
</evidence>
<dbReference type="EMBL" id="JBHRYD010000001">
    <property type="protein sequence ID" value="MFC3703350.1"/>
    <property type="molecule type" value="Genomic_DNA"/>
</dbReference>
<reference evidence="3" key="1">
    <citation type="journal article" date="2019" name="Int. J. Syst. Evol. Microbiol.">
        <title>The Global Catalogue of Microorganisms (GCM) 10K type strain sequencing project: providing services to taxonomists for standard genome sequencing and annotation.</title>
        <authorList>
            <consortium name="The Broad Institute Genomics Platform"/>
            <consortium name="The Broad Institute Genome Sequencing Center for Infectious Disease"/>
            <person name="Wu L."/>
            <person name="Ma J."/>
        </authorList>
    </citation>
    <scope>NUCLEOTIDE SEQUENCE [LARGE SCALE GENOMIC DNA]</scope>
    <source>
        <strain evidence="3">KCTC 42281</strain>
    </source>
</reference>
<dbReference type="SUPFAM" id="SSF52141">
    <property type="entry name" value="Uracil-DNA glycosylase-like"/>
    <property type="match status" value="1"/>
</dbReference>
<dbReference type="Gene3D" id="3.40.470.10">
    <property type="entry name" value="Uracil-DNA glycosylase-like domain"/>
    <property type="match status" value="1"/>
</dbReference>
<dbReference type="Proteomes" id="UP001595613">
    <property type="component" value="Unassembled WGS sequence"/>
</dbReference>
<protein>
    <submittedName>
        <fullName evidence="2">Uracil-DNA glycosylase family protein</fullName>
    </submittedName>
</protein>
<dbReference type="InterPro" id="IPR005122">
    <property type="entry name" value="Uracil-DNA_glycosylase-like"/>
</dbReference>
<evidence type="ECO:0000259" key="1">
    <source>
        <dbReference type="Pfam" id="PF03167"/>
    </source>
</evidence>
<feature type="domain" description="Uracil-DNA glycosylase-like" evidence="1">
    <location>
        <begin position="35"/>
        <end position="190"/>
    </location>
</feature>
<dbReference type="RefSeq" id="WP_380094100.1">
    <property type="nucleotide sequence ID" value="NZ_JBHRYD010000001.1"/>
</dbReference>
<accession>A0ABV7WVM5</accession>
<keyword evidence="3" id="KW-1185">Reference proteome</keyword>
<evidence type="ECO:0000313" key="2">
    <source>
        <dbReference type="EMBL" id="MFC3703350.1"/>
    </source>
</evidence>
<gene>
    <name evidence="2" type="ORF">ACFOOL_01115</name>
</gene>
<name>A0ABV7WVM5_9HYPH</name>
<proteinExistence type="predicted"/>
<dbReference type="Pfam" id="PF03167">
    <property type="entry name" value="UDG"/>
    <property type="match status" value="1"/>
</dbReference>
<dbReference type="InterPro" id="IPR036895">
    <property type="entry name" value="Uracil-DNA_glycosylase-like_sf"/>
</dbReference>
<sequence>MTFEDIRRRIEIEYVAGGYGLGWRLLASPISCLNECRVAFIGLNPGGNEDTGHARLAMDVGSAYVEERWAGYAPGQSPLQRQVQRLFRNLEVEPPHVLAGNLVPFRSPDWAALPNKTRALAFGNTIWTELLRRAEPELIVTMGGTVFESLAAQLGLTRMKRVASGWGQVAIRYGEADGRKMVGLPHLSRFALLGRPESERPLKMAFGGFWKGELR</sequence>
<comment type="caution">
    <text evidence="2">The sequence shown here is derived from an EMBL/GenBank/DDBJ whole genome shotgun (WGS) entry which is preliminary data.</text>
</comment>
<organism evidence="2 3">
    <name type="scientific">Devosia honganensis</name>
    <dbReference type="NCBI Taxonomy" id="1610527"/>
    <lineage>
        <taxon>Bacteria</taxon>
        <taxon>Pseudomonadati</taxon>
        <taxon>Pseudomonadota</taxon>
        <taxon>Alphaproteobacteria</taxon>
        <taxon>Hyphomicrobiales</taxon>
        <taxon>Devosiaceae</taxon>
        <taxon>Devosia</taxon>
    </lineage>
</organism>